<reference evidence="2 3" key="1">
    <citation type="submission" date="2012-01" db="EMBL/GenBank/DDBJ databases">
        <title>Improved High-Quality Draft sequence of Metallosphaera yellowstonensis MK1.</title>
        <authorList>
            <consortium name="US DOE Joint Genome Institute"/>
            <person name="Lucas S."/>
            <person name="Han J."/>
            <person name="Cheng J.-F."/>
            <person name="Goodwin L."/>
            <person name="Pitluck S."/>
            <person name="Peters L."/>
            <person name="Teshima H."/>
            <person name="Detter J.C."/>
            <person name="Han C."/>
            <person name="Tapia R."/>
            <person name="Land M."/>
            <person name="Hauser L."/>
            <person name="Kyrpides N."/>
            <person name="Kozubal M."/>
            <person name="Macur R.E."/>
            <person name="Jay Z."/>
            <person name="Inskeep W."/>
            <person name="Woyke T."/>
        </authorList>
    </citation>
    <scope>NUCLEOTIDE SEQUENCE [LARGE SCALE GENOMIC DNA]</scope>
    <source>
        <strain evidence="2 3">MK1</strain>
    </source>
</reference>
<dbReference type="OrthoDB" id="35722at2157"/>
<dbReference type="Proteomes" id="UP000003980">
    <property type="component" value="Unassembled WGS sequence"/>
</dbReference>
<evidence type="ECO:0000313" key="2">
    <source>
        <dbReference type="EMBL" id="EHP69240.1"/>
    </source>
</evidence>
<keyword evidence="1" id="KW-0175">Coiled coil</keyword>
<evidence type="ECO:0000256" key="1">
    <source>
        <dbReference type="SAM" id="Coils"/>
    </source>
</evidence>
<gene>
    <name evidence="2" type="ORF">MetMK1DRAFT_00019870</name>
</gene>
<proteinExistence type="predicted"/>
<accession>H2C613</accession>
<dbReference type="HOGENOM" id="CLU_1821061_0_0_2"/>
<name>H2C613_9CREN</name>
<dbReference type="STRING" id="671065.MetMK1DRAFT_00019870"/>
<organism evidence="2 3">
    <name type="scientific">Metallosphaera yellowstonensis MK1</name>
    <dbReference type="NCBI Taxonomy" id="671065"/>
    <lineage>
        <taxon>Archaea</taxon>
        <taxon>Thermoproteota</taxon>
        <taxon>Thermoprotei</taxon>
        <taxon>Sulfolobales</taxon>
        <taxon>Sulfolobaceae</taxon>
        <taxon>Metallosphaera</taxon>
    </lineage>
</organism>
<feature type="coiled-coil region" evidence="1">
    <location>
        <begin position="2"/>
        <end position="29"/>
    </location>
</feature>
<sequence>MEANTDELKKFLENKISSLKKELEYYEYLLSLVESGYVPNMRGGKVSLDYIKNRKGEIIAEIYFGKPTMRIIVRKSLSMSKALFNALSKILEDSKTSDKVEYNIVMDKEDLKEIVINGVKEDFIYGKLKAALQSILERASN</sequence>
<dbReference type="eggNOG" id="arCOG05463">
    <property type="taxonomic scope" value="Archaea"/>
</dbReference>
<dbReference type="EMBL" id="JH597768">
    <property type="protein sequence ID" value="EHP69240.1"/>
    <property type="molecule type" value="Genomic_DNA"/>
</dbReference>
<dbReference type="AlphaFoldDB" id="H2C613"/>
<keyword evidence="3" id="KW-1185">Reference proteome</keyword>
<evidence type="ECO:0000313" key="3">
    <source>
        <dbReference type="Proteomes" id="UP000003980"/>
    </source>
</evidence>
<dbReference type="RefSeq" id="WP_009073079.1">
    <property type="nucleotide sequence ID" value="NZ_JH597768.1"/>
</dbReference>
<protein>
    <submittedName>
        <fullName evidence="2">Uncharacterized protein</fullName>
    </submittedName>
</protein>